<keyword evidence="2" id="KW-1185">Reference proteome</keyword>
<evidence type="ECO:0000313" key="3">
    <source>
        <dbReference type="WBParaSite" id="TMUE_3000014377.1"/>
    </source>
</evidence>
<protein>
    <submittedName>
        <fullName evidence="3">Nuclear protein MDM1</fullName>
    </submittedName>
</protein>
<dbReference type="AlphaFoldDB" id="A0A5S6R592"/>
<name>A0A5S6R592_TRIMR</name>
<accession>A0A5S6R592</accession>
<proteinExistence type="predicted"/>
<feature type="region of interest" description="Disordered" evidence="1">
    <location>
        <begin position="57"/>
        <end position="88"/>
    </location>
</feature>
<evidence type="ECO:0000313" key="2">
    <source>
        <dbReference type="Proteomes" id="UP000046395"/>
    </source>
</evidence>
<reference evidence="3" key="1">
    <citation type="submission" date="2019-12" db="UniProtKB">
        <authorList>
            <consortium name="WormBaseParasite"/>
        </authorList>
    </citation>
    <scope>IDENTIFICATION</scope>
</reference>
<evidence type="ECO:0000256" key="1">
    <source>
        <dbReference type="SAM" id="MobiDB-lite"/>
    </source>
</evidence>
<sequence length="117" mass="13053">MTTSALDRPPPGRAPLWAAFALKRYNQELQKRLRKGKPCRGSFVKMEQEGGNRASGLILANASGTIPQPRKSRLGDEPRDAAVTSTAQSSYVNGRKLCTLLCQLQHFLFGWHPRFRS</sequence>
<organism evidence="2 3">
    <name type="scientific">Trichuris muris</name>
    <name type="common">Mouse whipworm</name>
    <dbReference type="NCBI Taxonomy" id="70415"/>
    <lineage>
        <taxon>Eukaryota</taxon>
        <taxon>Metazoa</taxon>
        <taxon>Ecdysozoa</taxon>
        <taxon>Nematoda</taxon>
        <taxon>Enoplea</taxon>
        <taxon>Dorylaimia</taxon>
        <taxon>Trichinellida</taxon>
        <taxon>Trichuridae</taxon>
        <taxon>Trichuris</taxon>
    </lineage>
</organism>
<dbReference type="Proteomes" id="UP000046395">
    <property type="component" value="Unassembled WGS sequence"/>
</dbReference>
<dbReference type="WBParaSite" id="TMUE_3000014377.1">
    <property type="protein sequence ID" value="TMUE_3000014377.1"/>
    <property type="gene ID" value="WBGene00302197"/>
</dbReference>